<sequence length="192" mass="20680">MKNLKLSVLSFAMLFASTAFGQNLNRMTGYGDPAVIEVVASSAKVTNVSGKLTITLNDVDKLAAIATNLHQKNRLFDAFPVSELPKAWNSCNAMKEEKKLWNEDGLNSIVIFHSGADSDSKNTHLAKAPLVTAPKDKTRTSGADEGIARLMLINAKLANNDLSFDIPKGVIAAGSYTRVRVLTECIIFAGQP</sequence>
<proteinExistence type="predicted"/>
<dbReference type="AlphaFoldDB" id="A0A0E3V0C7"/>
<dbReference type="STRING" id="1835254.CL55_00008310"/>
<dbReference type="RefSeq" id="WP_046330011.1">
    <property type="nucleotide sequence ID" value="NZ_CP007501.1"/>
</dbReference>
<name>A0A0E3V0C7_9BURK</name>
<dbReference type="HOGENOM" id="CLU_1414032_0_0_4"/>
<dbReference type="OrthoDB" id="9857140at2"/>
<keyword evidence="1" id="KW-0732">Signal</keyword>
<gene>
    <name evidence="2" type="ORF">CL55_00008310</name>
</gene>
<feature type="signal peptide" evidence="1">
    <location>
        <begin position="1"/>
        <end position="21"/>
    </location>
</feature>
<dbReference type="PATRIC" id="fig|576611.7.peg.842"/>
<reference evidence="2 3" key="1">
    <citation type="submission" date="2014-03" db="EMBL/GenBank/DDBJ databases">
        <title>Genome of Polynucleobacter strain MWH-MoK4.</title>
        <authorList>
            <person name="Hahn M.W."/>
        </authorList>
    </citation>
    <scope>NUCLEOTIDE SEQUENCE [LARGE SCALE GENOMIC DNA]</scope>
    <source>
        <strain evidence="2 3">MWH-MoK4</strain>
    </source>
</reference>
<protein>
    <submittedName>
        <fullName evidence="2">Uncharacterized protein</fullName>
    </submittedName>
</protein>
<evidence type="ECO:0000313" key="3">
    <source>
        <dbReference type="Proteomes" id="UP000061135"/>
    </source>
</evidence>
<accession>A0A0E3V0C7</accession>
<evidence type="ECO:0000313" key="2">
    <source>
        <dbReference type="EMBL" id="AKD25164.1"/>
    </source>
</evidence>
<dbReference type="EMBL" id="CP007501">
    <property type="protein sequence ID" value="AKD25164.1"/>
    <property type="molecule type" value="Genomic_DNA"/>
</dbReference>
<feature type="chain" id="PRO_5002413601" evidence="1">
    <location>
        <begin position="22"/>
        <end position="192"/>
    </location>
</feature>
<evidence type="ECO:0000256" key="1">
    <source>
        <dbReference type="SAM" id="SignalP"/>
    </source>
</evidence>
<keyword evidence="3" id="KW-1185">Reference proteome</keyword>
<dbReference type="KEGG" id="pdq:CL55_00008310"/>
<organism evidence="2 3">
    <name type="scientific">Polynucleobacter duraquae</name>
    <dbReference type="NCBI Taxonomy" id="1835254"/>
    <lineage>
        <taxon>Bacteria</taxon>
        <taxon>Pseudomonadati</taxon>
        <taxon>Pseudomonadota</taxon>
        <taxon>Betaproteobacteria</taxon>
        <taxon>Burkholderiales</taxon>
        <taxon>Burkholderiaceae</taxon>
        <taxon>Polynucleobacter</taxon>
    </lineage>
</organism>
<dbReference type="Proteomes" id="UP000061135">
    <property type="component" value="Chromosome"/>
</dbReference>